<sequence length="79" mass="9085">MSKRVEAARWSALREEDAARLHVAKGGARDRTPTRDHQNENRQDKDHRSKKHPEENVRRILGCDFDDAADHSLPVAMLD</sequence>
<protein>
    <submittedName>
        <fullName evidence="2">Uncharacterized protein</fullName>
    </submittedName>
</protein>
<comment type="caution">
    <text evidence="2">The sequence shown here is derived from an EMBL/GenBank/DDBJ whole genome shotgun (WGS) entry which is preliminary data.</text>
</comment>
<organism evidence="2 3">
    <name type="scientific">Colletotrichum spaethianum</name>
    <dbReference type="NCBI Taxonomy" id="700344"/>
    <lineage>
        <taxon>Eukaryota</taxon>
        <taxon>Fungi</taxon>
        <taxon>Dikarya</taxon>
        <taxon>Ascomycota</taxon>
        <taxon>Pezizomycotina</taxon>
        <taxon>Sordariomycetes</taxon>
        <taxon>Hypocreomycetidae</taxon>
        <taxon>Glomerellales</taxon>
        <taxon>Glomerellaceae</taxon>
        <taxon>Colletotrichum</taxon>
        <taxon>Colletotrichum spaethianum species complex</taxon>
    </lineage>
</organism>
<evidence type="ECO:0000313" key="2">
    <source>
        <dbReference type="EMBL" id="GKT50979.1"/>
    </source>
</evidence>
<gene>
    <name evidence="2" type="ORF">ColSpa_11160</name>
</gene>
<proteinExistence type="predicted"/>
<feature type="region of interest" description="Disordered" evidence="1">
    <location>
        <begin position="19"/>
        <end position="57"/>
    </location>
</feature>
<accession>A0AA37PEZ7</accession>
<dbReference type="RefSeq" id="XP_049133329.1">
    <property type="nucleotide sequence ID" value="XM_049277372.1"/>
</dbReference>
<evidence type="ECO:0000313" key="3">
    <source>
        <dbReference type="Proteomes" id="UP001055115"/>
    </source>
</evidence>
<dbReference type="AlphaFoldDB" id="A0AA37PEZ7"/>
<dbReference type="EMBL" id="BQXU01000043">
    <property type="protein sequence ID" value="GKT50979.1"/>
    <property type="molecule type" value="Genomic_DNA"/>
</dbReference>
<feature type="compositionally biased region" description="Basic and acidic residues" evidence="1">
    <location>
        <begin position="27"/>
        <end position="57"/>
    </location>
</feature>
<dbReference type="Proteomes" id="UP001055115">
    <property type="component" value="Unassembled WGS sequence"/>
</dbReference>
<evidence type="ECO:0000256" key="1">
    <source>
        <dbReference type="SAM" id="MobiDB-lite"/>
    </source>
</evidence>
<dbReference type="GeneID" id="73331962"/>
<reference evidence="2 3" key="1">
    <citation type="submission" date="2022-03" db="EMBL/GenBank/DDBJ databases">
        <title>Genome data of Colletotrichum spp.</title>
        <authorList>
            <person name="Utami Y.D."/>
            <person name="Hiruma K."/>
        </authorList>
    </citation>
    <scope>NUCLEOTIDE SEQUENCE [LARGE SCALE GENOMIC DNA]</scope>
    <source>
        <strain evidence="2 3">MAFF 239500</strain>
    </source>
</reference>
<name>A0AA37PEZ7_9PEZI</name>
<keyword evidence="3" id="KW-1185">Reference proteome</keyword>